<feature type="region of interest" description="Disordered" evidence="9">
    <location>
        <begin position="1"/>
        <end position="24"/>
    </location>
</feature>
<evidence type="ECO:0000256" key="3">
    <source>
        <dbReference type="ARBA" id="ARBA00023015"/>
    </source>
</evidence>
<dbReference type="PANTHER" id="PTHR31985">
    <property type="entry name" value="ETHYLENE-RESPONSIVE TRANSCRIPTION FACTOR ERF042-RELATED"/>
    <property type="match status" value="1"/>
</dbReference>
<feature type="compositionally biased region" description="Basic and acidic residues" evidence="9">
    <location>
        <begin position="1"/>
        <end position="18"/>
    </location>
</feature>
<dbReference type="GO" id="GO:0006952">
    <property type="term" value="P:defense response"/>
    <property type="evidence" value="ECO:0007669"/>
    <property type="project" value="UniProtKB-KW"/>
</dbReference>
<dbReference type="InterPro" id="IPR036955">
    <property type="entry name" value="AP2/ERF_dom_sf"/>
</dbReference>
<dbReference type="GO" id="GO:0003700">
    <property type="term" value="F:DNA-binding transcription factor activity"/>
    <property type="evidence" value="ECO:0007669"/>
    <property type="project" value="InterPro"/>
</dbReference>
<evidence type="ECO:0000256" key="6">
    <source>
        <dbReference type="ARBA" id="ARBA00023163"/>
    </source>
</evidence>
<accession>A0A5N6M3C6</accession>
<gene>
    <name evidence="11" type="ORF">E3N88_36299</name>
</gene>
<dbReference type="InterPro" id="IPR051032">
    <property type="entry name" value="AP2/ERF_TF_ERF_subfamily"/>
</dbReference>
<dbReference type="PROSITE" id="PS51032">
    <property type="entry name" value="AP2_ERF"/>
    <property type="match status" value="1"/>
</dbReference>
<evidence type="ECO:0000256" key="8">
    <source>
        <dbReference type="ARBA" id="ARBA00024343"/>
    </source>
</evidence>
<keyword evidence="12" id="KW-1185">Reference proteome</keyword>
<evidence type="ECO:0000256" key="1">
    <source>
        <dbReference type="ARBA" id="ARBA00004123"/>
    </source>
</evidence>
<keyword evidence="6" id="KW-0804">Transcription</keyword>
<dbReference type="Proteomes" id="UP000326396">
    <property type="component" value="Linkage Group LG7"/>
</dbReference>
<dbReference type="FunFam" id="3.30.730.10:FF:000001">
    <property type="entry name" value="Ethylene-responsive transcription factor 2"/>
    <property type="match status" value="1"/>
</dbReference>
<dbReference type="SUPFAM" id="SSF54171">
    <property type="entry name" value="DNA-binding domain"/>
    <property type="match status" value="1"/>
</dbReference>
<dbReference type="Gene3D" id="3.30.730.10">
    <property type="entry name" value="AP2/ERF domain"/>
    <property type="match status" value="1"/>
</dbReference>
<dbReference type="AlphaFoldDB" id="A0A5N6M3C6"/>
<evidence type="ECO:0000256" key="4">
    <source>
        <dbReference type="ARBA" id="ARBA00023125"/>
    </source>
</evidence>
<dbReference type="PRINTS" id="PR00367">
    <property type="entry name" value="ETHRSPELEMNT"/>
</dbReference>
<dbReference type="CDD" id="cd00018">
    <property type="entry name" value="AP2"/>
    <property type="match status" value="1"/>
</dbReference>
<organism evidence="11 12">
    <name type="scientific">Mikania micrantha</name>
    <name type="common">bitter vine</name>
    <dbReference type="NCBI Taxonomy" id="192012"/>
    <lineage>
        <taxon>Eukaryota</taxon>
        <taxon>Viridiplantae</taxon>
        <taxon>Streptophyta</taxon>
        <taxon>Embryophyta</taxon>
        <taxon>Tracheophyta</taxon>
        <taxon>Spermatophyta</taxon>
        <taxon>Magnoliopsida</taxon>
        <taxon>eudicotyledons</taxon>
        <taxon>Gunneridae</taxon>
        <taxon>Pentapetalae</taxon>
        <taxon>asterids</taxon>
        <taxon>campanulids</taxon>
        <taxon>Asterales</taxon>
        <taxon>Asteraceae</taxon>
        <taxon>Asteroideae</taxon>
        <taxon>Heliantheae alliance</taxon>
        <taxon>Eupatorieae</taxon>
        <taxon>Mikania</taxon>
    </lineage>
</organism>
<dbReference type="OrthoDB" id="1918918at2759"/>
<keyword evidence="5" id="KW-0010">Activator</keyword>
<keyword evidence="2" id="KW-0611">Plant defense</keyword>
<dbReference type="Pfam" id="PF00847">
    <property type="entry name" value="AP2"/>
    <property type="match status" value="1"/>
</dbReference>
<dbReference type="InterPro" id="IPR001471">
    <property type="entry name" value="AP2/ERF_dom"/>
</dbReference>
<evidence type="ECO:0000313" key="12">
    <source>
        <dbReference type="Proteomes" id="UP000326396"/>
    </source>
</evidence>
<evidence type="ECO:0000313" key="11">
    <source>
        <dbReference type="EMBL" id="KAD3068419.1"/>
    </source>
</evidence>
<evidence type="ECO:0000256" key="9">
    <source>
        <dbReference type="SAM" id="MobiDB-lite"/>
    </source>
</evidence>
<comment type="similarity">
    <text evidence="8">Belongs to the AP2/ERF transcription factor family. ERF subfamily.</text>
</comment>
<comment type="caution">
    <text evidence="11">The sequence shown here is derived from an EMBL/GenBank/DDBJ whole genome shotgun (WGS) entry which is preliminary data.</text>
</comment>
<reference evidence="11 12" key="1">
    <citation type="submission" date="2019-05" db="EMBL/GenBank/DDBJ databases">
        <title>Mikania micrantha, genome provides insights into the molecular mechanism of rapid growth.</title>
        <authorList>
            <person name="Liu B."/>
        </authorList>
    </citation>
    <scope>NUCLEOTIDE SEQUENCE [LARGE SCALE GENOMIC DNA]</scope>
    <source>
        <strain evidence="11">NLD-2019</strain>
        <tissue evidence="11">Leaf</tissue>
    </source>
</reference>
<feature type="domain" description="AP2/ERF" evidence="10">
    <location>
        <begin position="17"/>
        <end position="74"/>
    </location>
</feature>
<dbReference type="SMART" id="SM00380">
    <property type="entry name" value="AP2"/>
    <property type="match status" value="1"/>
</dbReference>
<proteinExistence type="inferred from homology"/>
<comment type="subcellular location">
    <subcellularLocation>
        <location evidence="1">Nucleus</location>
    </subcellularLocation>
</comment>
<evidence type="ECO:0000256" key="5">
    <source>
        <dbReference type="ARBA" id="ARBA00023159"/>
    </source>
</evidence>
<dbReference type="PANTHER" id="PTHR31985:SF215">
    <property type="entry name" value="OS02G0781300 PROTEIN"/>
    <property type="match status" value="1"/>
</dbReference>
<keyword evidence="3" id="KW-0805">Transcription regulation</keyword>
<name>A0A5N6M3C6_9ASTR</name>
<keyword evidence="7" id="KW-0539">Nucleus</keyword>
<dbReference type="InterPro" id="IPR016177">
    <property type="entry name" value="DNA-bd_dom_sf"/>
</dbReference>
<keyword evidence="4" id="KW-0238">DNA-binding</keyword>
<dbReference type="GO" id="GO:0003677">
    <property type="term" value="F:DNA binding"/>
    <property type="evidence" value="ECO:0007669"/>
    <property type="project" value="UniProtKB-KW"/>
</dbReference>
<protein>
    <recommendedName>
        <fullName evidence="10">AP2/ERF domain-containing protein</fullName>
    </recommendedName>
</protein>
<sequence>MMKPESETRSAHQDEPKYKGVRKRKWGKWVSEIRLPNSRERIWLGSYDSPVKAARAFDAASFCLRGSAAKFNFPDQPPNIPNGTSLSSSEIQAAAARFANLQVPEDAVVVEPMDQTDTSASDSLVTLHDDETNYNSNNVMDYDIFPGFDDYFMQPPPQFPDYYEDNNGDITQAGPSFLWNY</sequence>
<evidence type="ECO:0000256" key="7">
    <source>
        <dbReference type="ARBA" id="ARBA00023242"/>
    </source>
</evidence>
<dbReference type="EMBL" id="SZYD01000017">
    <property type="protein sequence ID" value="KAD3068419.1"/>
    <property type="molecule type" value="Genomic_DNA"/>
</dbReference>
<evidence type="ECO:0000256" key="2">
    <source>
        <dbReference type="ARBA" id="ARBA00022821"/>
    </source>
</evidence>
<dbReference type="GO" id="GO:0005634">
    <property type="term" value="C:nucleus"/>
    <property type="evidence" value="ECO:0007669"/>
    <property type="project" value="UniProtKB-SubCell"/>
</dbReference>
<evidence type="ECO:0000259" key="10">
    <source>
        <dbReference type="PROSITE" id="PS51032"/>
    </source>
</evidence>